<dbReference type="RefSeq" id="WP_184245070.1">
    <property type="nucleotide sequence ID" value="NZ_JACHLR010000008.1"/>
</dbReference>
<reference evidence="2 3" key="1">
    <citation type="submission" date="2020-08" db="EMBL/GenBank/DDBJ databases">
        <title>Functional genomics of gut bacteria from endangered species of beetles.</title>
        <authorList>
            <person name="Carlos-Shanley C."/>
        </authorList>
    </citation>
    <scope>NUCLEOTIDE SEQUENCE [LARGE SCALE GENOMIC DNA]</scope>
    <source>
        <strain evidence="2 3">S00245</strain>
    </source>
</reference>
<comment type="caution">
    <text evidence="2">The sequence shown here is derived from an EMBL/GenBank/DDBJ whole genome shotgun (WGS) entry which is preliminary data.</text>
</comment>
<feature type="signal peptide" evidence="1">
    <location>
        <begin position="1"/>
        <end position="20"/>
    </location>
</feature>
<evidence type="ECO:0000313" key="2">
    <source>
        <dbReference type="EMBL" id="MBB4858939.1"/>
    </source>
</evidence>
<accession>A0A7W7KAY8</accession>
<feature type="chain" id="PRO_5031097885" evidence="1">
    <location>
        <begin position="21"/>
        <end position="133"/>
    </location>
</feature>
<organism evidence="2 3">
    <name type="scientific">Novosphingobium chloroacetimidivorans</name>
    <dbReference type="NCBI Taxonomy" id="1428314"/>
    <lineage>
        <taxon>Bacteria</taxon>
        <taxon>Pseudomonadati</taxon>
        <taxon>Pseudomonadota</taxon>
        <taxon>Alphaproteobacteria</taxon>
        <taxon>Sphingomonadales</taxon>
        <taxon>Sphingomonadaceae</taxon>
        <taxon>Novosphingobium</taxon>
    </lineage>
</organism>
<dbReference type="Proteomes" id="UP000555448">
    <property type="component" value="Unassembled WGS sequence"/>
</dbReference>
<proteinExistence type="predicted"/>
<evidence type="ECO:0000313" key="3">
    <source>
        <dbReference type="Proteomes" id="UP000555448"/>
    </source>
</evidence>
<dbReference type="EMBL" id="JACHLR010000008">
    <property type="protein sequence ID" value="MBB4858939.1"/>
    <property type="molecule type" value="Genomic_DNA"/>
</dbReference>
<dbReference type="AlphaFoldDB" id="A0A7W7KAY8"/>
<protein>
    <submittedName>
        <fullName evidence="2">Uncharacterized protein</fullName>
    </submittedName>
</protein>
<name>A0A7W7KAY8_9SPHN</name>
<keyword evidence="1" id="KW-0732">Signal</keyword>
<sequence length="133" mass="14306">MRSTRKLVLFAALGAAAAVAAPAAAQTTPNTRLVDCGEESCLLVTGHRERGSDEVRINGHRVDVQGQRNWRVRLPLAKVREWSAPFARRLEVSTHPLASRKDVAQAGTADTARLPIGLLGHVPDLASLVITLD</sequence>
<gene>
    <name evidence="2" type="ORF">HNO88_002265</name>
</gene>
<evidence type="ECO:0000256" key="1">
    <source>
        <dbReference type="SAM" id="SignalP"/>
    </source>
</evidence>
<keyword evidence="3" id="KW-1185">Reference proteome</keyword>